<dbReference type="AlphaFoldDB" id="A0A0B5QB42"/>
<dbReference type="PROSITE" id="PS51740">
    <property type="entry name" value="SPOVT_ABRB"/>
    <property type="match status" value="1"/>
</dbReference>
<dbReference type="PANTHER" id="PTHR36432:SF1">
    <property type="entry name" value="STAGE V SPORULATION PROTEIN T"/>
    <property type="match status" value="1"/>
</dbReference>
<gene>
    <name evidence="4" type="ORF">B0H41_001168</name>
    <name evidence="3" type="ORF">LF65_02879</name>
</gene>
<accession>A0A0B5QB42</accession>
<reference evidence="5" key="1">
    <citation type="submission" date="2014-12" db="EMBL/GenBank/DDBJ databases">
        <title>Genome sequence of Clostridium beijerinckii strain 59B.</title>
        <authorList>
            <person name="Little G.T."/>
            <person name="Minton N.P."/>
        </authorList>
    </citation>
    <scope>NUCLEOTIDE SEQUENCE [LARGE SCALE GENOMIC DNA]</scope>
    <source>
        <strain evidence="5">59B</strain>
    </source>
</reference>
<dbReference type="Proteomes" id="UP000031866">
    <property type="component" value="Chromosome"/>
</dbReference>
<reference evidence="4" key="4">
    <citation type="journal article" date="2022" name="Nat. Biotechnol.">
        <title>Carbon-negative production of acetone and isopropanol by gas fermentation at industrial pilot scale.</title>
        <authorList>
            <person name="Liew F.E."/>
            <person name="Nogle R."/>
            <person name="Abdalla T."/>
            <person name="Rasor B.J."/>
            <person name="Canter C."/>
            <person name="Jensen R.O."/>
            <person name="Wang L."/>
            <person name="Strutz J."/>
            <person name="Chirania P."/>
            <person name="De Tissera S."/>
            <person name="Mueller A.P."/>
            <person name="Ruan Z."/>
            <person name="Gao A."/>
            <person name="Tran L."/>
            <person name="Engle N.L."/>
            <person name="Bromley J.C."/>
            <person name="Daniell J."/>
            <person name="Conrado R."/>
            <person name="Tschaplinski T.J."/>
            <person name="Giannone R.J."/>
            <person name="Hettich R.L."/>
            <person name="Karim A.S."/>
            <person name="Simpson S.D."/>
            <person name="Brown S.D."/>
            <person name="Leang C."/>
            <person name="Jewett M.C."/>
            <person name="Kopke M."/>
        </authorList>
    </citation>
    <scope>NUCLEOTIDE SEQUENCE</scope>
    <source>
        <strain evidence="4">DJ080</strain>
    </source>
</reference>
<reference evidence="3" key="2">
    <citation type="submission" date="2016-02" db="EMBL/GenBank/DDBJ databases">
        <title>Genome sequence of Clostridium beijerinckii strain 59B.</title>
        <authorList>
            <person name="Little G.T."/>
            <person name="Minton N.P."/>
        </authorList>
    </citation>
    <scope>NUCLEOTIDE SEQUENCE</scope>
    <source>
        <strain evidence="3">NCIMB 14988</strain>
    </source>
</reference>
<keyword evidence="1" id="KW-0238">DNA-binding</keyword>
<dbReference type="KEGG" id="cbei:LF65_02879"/>
<proteinExistence type="predicted"/>
<dbReference type="InterPro" id="IPR007159">
    <property type="entry name" value="SpoVT-AbrB_dom"/>
</dbReference>
<feature type="domain" description="SpoVT-AbrB" evidence="2">
    <location>
        <begin position="5"/>
        <end position="50"/>
    </location>
</feature>
<dbReference type="SUPFAM" id="SSF89447">
    <property type="entry name" value="AbrB/MazE/MraZ-like"/>
    <property type="match status" value="1"/>
</dbReference>
<dbReference type="OrthoDB" id="9782993at2"/>
<dbReference type="InterPro" id="IPR035642">
    <property type="entry name" value="MraZ_N"/>
</dbReference>
<dbReference type="InterPro" id="IPR052731">
    <property type="entry name" value="B_subtilis_Trans_State_Reg"/>
</dbReference>
<dbReference type="NCBIfam" id="TIGR01439">
    <property type="entry name" value="lp_hng_hel_AbrB"/>
    <property type="match status" value="1"/>
</dbReference>
<dbReference type="Pfam" id="PF04014">
    <property type="entry name" value="MazE_antitoxin"/>
    <property type="match status" value="1"/>
</dbReference>
<evidence type="ECO:0000313" key="4">
    <source>
        <dbReference type="EMBL" id="NRT87489.1"/>
    </source>
</evidence>
<dbReference type="InterPro" id="IPR037914">
    <property type="entry name" value="SpoVT-AbrB_sf"/>
</dbReference>
<dbReference type="Gene3D" id="2.10.260.10">
    <property type="match status" value="1"/>
</dbReference>
<evidence type="ECO:0000313" key="3">
    <source>
        <dbReference type="EMBL" id="AJG99449.1"/>
    </source>
</evidence>
<dbReference type="EMBL" id="JABSWW010000001">
    <property type="protein sequence ID" value="NRT87489.1"/>
    <property type="molecule type" value="Genomic_DNA"/>
</dbReference>
<dbReference type="CDD" id="cd16320">
    <property type="entry name" value="MraZ_N"/>
    <property type="match status" value="1"/>
</dbReference>
<dbReference type="Proteomes" id="UP001193748">
    <property type="component" value="Unassembled WGS sequence"/>
</dbReference>
<evidence type="ECO:0000256" key="1">
    <source>
        <dbReference type="PROSITE-ProRule" id="PRU01076"/>
    </source>
</evidence>
<dbReference type="GO" id="GO:0003677">
    <property type="term" value="F:DNA binding"/>
    <property type="evidence" value="ECO:0007669"/>
    <property type="project" value="UniProtKB-UniRule"/>
</dbReference>
<dbReference type="PANTHER" id="PTHR36432">
    <property type="match status" value="1"/>
</dbReference>
<dbReference type="EMBL" id="CP010086">
    <property type="protein sequence ID" value="AJG99449.1"/>
    <property type="molecule type" value="Genomic_DNA"/>
</dbReference>
<dbReference type="RefSeq" id="WP_041896897.1">
    <property type="nucleotide sequence ID" value="NZ_CP010086.2"/>
</dbReference>
<reference evidence="4" key="3">
    <citation type="submission" date="2020-05" db="EMBL/GenBank/DDBJ databases">
        <authorList>
            <person name="Brown S."/>
            <person name="Huntemann M."/>
            <person name="Clum A."/>
            <person name="Spunde A."/>
            <person name="Palaniappan K."/>
            <person name="Ritter S."/>
            <person name="Mikhailova N."/>
            <person name="Chen I.-M."/>
            <person name="Stamatis D."/>
            <person name="Reddy T."/>
            <person name="O'Malley R."/>
            <person name="Daum C."/>
            <person name="Shapiro N."/>
            <person name="Ivanova N."/>
            <person name="Kyrpides N."/>
            <person name="Woyke T."/>
        </authorList>
    </citation>
    <scope>NUCLEOTIDE SEQUENCE</scope>
    <source>
        <strain evidence="4">DJ080</strain>
    </source>
</reference>
<organism evidence="3 5">
    <name type="scientific">Clostridium beijerinckii</name>
    <name type="common">Clostridium MP</name>
    <dbReference type="NCBI Taxonomy" id="1520"/>
    <lineage>
        <taxon>Bacteria</taxon>
        <taxon>Bacillati</taxon>
        <taxon>Bacillota</taxon>
        <taxon>Clostridia</taxon>
        <taxon>Eubacteriales</taxon>
        <taxon>Clostridiaceae</taxon>
        <taxon>Clostridium</taxon>
    </lineage>
</organism>
<dbReference type="SMART" id="SM00966">
    <property type="entry name" value="SpoVT_AbrB"/>
    <property type="match status" value="1"/>
</dbReference>
<name>A0A0B5QB42_CLOBE</name>
<evidence type="ECO:0000313" key="5">
    <source>
        <dbReference type="Proteomes" id="UP000031866"/>
    </source>
</evidence>
<protein>
    <submittedName>
        <fullName evidence="3">AbrB family transcriptional regulator</fullName>
    </submittedName>
    <submittedName>
        <fullName evidence="4">Transcriptional pleiotropic regulator of transition state genes</fullName>
    </submittedName>
</protein>
<dbReference type="STRING" id="1520.LF65_02879"/>
<evidence type="ECO:0000259" key="2">
    <source>
        <dbReference type="PROSITE" id="PS51740"/>
    </source>
</evidence>
<sequence length="80" mass="8695">MKASGIVRKLDPLGRIVIPKEIRKVLGIDEGDSMEIIKVDNGVVVRKYIKGCIFCGSDKDVVEFNGAVVCDGCRKALGQM</sequence>